<dbReference type="EMBL" id="JAGSPA010000003">
    <property type="protein sequence ID" value="MBV7257058.1"/>
    <property type="molecule type" value="Genomic_DNA"/>
</dbReference>
<evidence type="ECO:0000313" key="4">
    <source>
        <dbReference type="Proteomes" id="UP000722336"/>
    </source>
</evidence>
<proteinExistence type="predicted"/>
<reference evidence="3 4" key="1">
    <citation type="submission" date="2021-04" db="EMBL/GenBank/DDBJ databases">
        <authorList>
            <person name="Pira H."/>
            <person name="Risdian C."/>
            <person name="Wink J."/>
        </authorList>
    </citation>
    <scope>NUCLEOTIDE SEQUENCE [LARGE SCALE GENOMIC DNA]</scope>
    <source>
        <strain evidence="3 4">WHA3</strain>
    </source>
</reference>
<feature type="domain" description="Hemerythrin-like" evidence="2">
    <location>
        <begin position="4"/>
        <end position="116"/>
    </location>
</feature>
<comment type="caution">
    <text evidence="3">The sequence shown here is derived from an EMBL/GenBank/DDBJ whole genome shotgun (WGS) entry which is preliminary data.</text>
</comment>
<dbReference type="PANTHER" id="PTHR35585:SF1">
    <property type="entry name" value="HHE DOMAIN PROTEIN (AFU_ORTHOLOGUE AFUA_4G00730)"/>
    <property type="match status" value="1"/>
</dbReference>
<evidence type="ECO:0000259" key="2">
    <source>
        <dbReference type="Pfam" id="PF01814"/>
    </source>
</evidence>
<gene>
    <name evidence="3" type="ORF">KCG44_09710</name>
</gene>
<feature type="region of interest" description="Disordered" evidence="1">
    <location>
        <begin position="127"/>
        <end position="149"/>
    </location>
</feature>
<dbReference type="RefSeq" id="WP_218445894.1">
    <property type="nucleotide sequence ID" value="NZ_JAGSPA010000003.1"/>
</dbReference>
<dbReference type="InterPro" id="IPR012312">
    <property type="entry name" value="Hemerythrin-like"/>
</dbReference>
<dbReference type="Proteomes" id="UP000722336">
    <property type="component" value="Unassembled WGS sequence"/>
</dbReference>
<organism evidence="3 4">
    <name type="scientific">Pacificimonas pallii</name>
    <dbReference type="NCBI Taxonomy" id="2827236"/>
    <lineage>
        <taxon>Bacteria</taxon>
        <taxon>Pseudomonadati</taxon>
        <taxon>Pseudomonadota</taxon>
        <taxon>Alphaproteobacteria</taxon>
        <taxon>Sphingomonadales</taxon>
        <taxon>Sphingosinicellaceae</taxon>
        <taxon>Pacificimonas</taxon>
    </lineage>
</organism>
<dbReference type="PANTHER" id="PTHR35585">
    <property type="entry name" value="HHE DOMAIN PROTEIN (AFU_ORTHOLOGUE AFUA_4G00730)"/>
    <property type="match status" value="1"/>
</dbReference>
<name>A0ABS6SG88_9SPHN</name>
<dbReference type="Pfam" id="PF01814">
    <property type="entry name" value="Hemerythrin"/>
    <property type="match status" value="1"/>
</dbReference>
<accession>A0ABS6SG88</accession>
<sequence length="149" mass="17296">MADILELLKKDHETHRGILSDLAKASGAARQTLFGRFKAEALAHANAEEQSLYAAMMSNPKQQDEARHAVAEHKEIDDYVEDLEKMDMHSDEWMSKFLKLKHRYEHHIDEEEEEMFVTAARALSDEKRKELGTKFSERRKAEEEKLRAA</sequence>
<evidence type="ECO:0000256" key="1">
    <source>
        <dbReference type="SAM" id="MobiDB-lite"/>
    </source>
</evidence>
<evidence type="ECO:0000313" key="3">
    <source>
        <dbReference type="EMBL" id="MBV7257058.1"/>
    </source>
</evidence>
<keyword evidence="4" id="KW-1185">Reference proteome</keyword>
<protein>
    <submittedName>
        <fullName evidence="3">Hemerythrin domain-containing protein</fullName>
    </submittedName>
</protein>